<gene>
    <name evidence="2" type="ORF">EJP67_09790</name>
</gene>
<organism evidence="2 3">
    <name type="scientific">Variovorax guangxiensis</name>
    <dbReference type="NCBI Taxonomy" id="1775474"/>
    <lineage>
        <taxon>Bacteria</taxon>
        <taxon>Pseudomonadati</taxon>
        <taxon>Pseudomonadota</taxon>
        <taxon>Betaproteobacteria</taxon>
        <taxon>Burkholderiales</taxon>
        <taxon>Comamonadaceae</taxon>
        <taxon>Variovorax</taxon>
    </lineage>
</organism>
<proteinExistence type="predicted"/>
<evidence type="ECO:0000256" key="1">
    <source>
        <dbReference type="SAM" id="MobiDB-lite"/>
    </source>
</evidence>
<dbReference type="EMBL" id="RXFT01000003">
    <property type="protein sequence ID" value="RUR67351.1"/>
    <property type="molecule type" value="Genomic_DNA"/>
</dbReference>
<dbReference type="AlphaFoldDB" id="A0A3S0XE88"/>
<name>A0A3S0XE88_9BURK</name>
<comment type="caution">
    <text evidence="2">The sequence shown here is derived from an EMBL/GenBank/DDBJ whole genome shotgun (WGS) entry which is preliminary data.</text>
</comment>
<feature type="region of interest" description="Disordered" evidence="1">
    <location>
        <begin position="294"/>
        <end position="313"/>
    </location>
</feature>
<accession>A0A3S0XE88</accession>
<reference evidence="2 3" key="1">
    <citation type="submission" date="2018-12" db="EMBL/GenBank/DDBJ databases">
        <title>The genome sequences of Variovorax guangxiensis DSM 27352.</title>
        <authorList>
            <person name="Gao J."/>
            <person name="Sun J."/>
        </authorList>
    </citation>
    <scope>NUCLEOTIDE SEQUENCE [LARGE SCALE GENOMIC DNA]</scope>
    <source>
        <strain evidence="2 3">DSM 27352</strain>
    </source>
</reference>
<dbReference type="Proteomes" id="UP000281118">
    <property type="component" value="Unassembled WGS sequence"/>
</dbReference>
<dbReference type="RefSeq" id="WP_126021515.1">
    <property type="nucleotide sequence ID" value="NZ_RXFT01000003.1"/>
</dbReference>
<evidence type="ECO:0000313" key="3">
    <source>
        <dbReference type="Proteomes" id="UP000281118"/>
    </source>
</evidence>
<sequence length="404" mass="47210">MSDLVAYEYPPPRFWEQFEELCADLFEAMWGDPRLVRHGRAGQVQHGVDIVASRGSIYPVGLQCKKKSRWPVKKLTIKEIDHEIDEAENFTPALKEFYLLTTAIPDEALQAHVRMLNEARRKRGGFIVEVLFWPELVRRVARFEQVAKKHFPIRGGQDEFSPLLATWYANDGKLELTGNDWHFAVAELGEDLHDWPTGRVIVRQRETDAMEKELQELLRSSSMSIAARTKRMRLRRELRYKKSREQRIQTLIRMLYSNERLRFYMLDLDESGVDAREILRALIEDELHLGDHTHQTEKIRLSPPSPHLLEGPRTSSSVWADDIPVHMPSEELRKIWEAERDFPKKYNGNKIARVVSELPVTVRCAYAIPAIVRRIIRVMQEDQKSLSQMQLAGYLDLNLWKYTL</sequence>
<protein>
    <submittedName>
        <fullName evidence="2">Uncharacterized protein</fullName>
    </submittedName>
</protein>
<evidence type="ECO:0000313" key="2">
    <source>
        <dbReference type="EMBL" id="RUR67351.1"/>
    </source>
</evidence>
<dbReference type="OrthoDB" id="8912424at2"/>